<keyword evidence="1" id="KW-0812">Transmembrane</keyword>
<keyword evidence="1" id="KW-0472">Membrane</keyword>
<accession>A0A6I6JU10</accession>
<dbReference type="InterPro" id="IPR010559">
    <property type="entry name" value="Sig_transdc_His_kin_internal"/>
</dbReference>
<keyword evidence="3" id="KW-0808">Transferase</keyword>
<feature type="transmembrane region" description="Helical" evidence="1">
    <location>
        <begin position="43"/>
        <end position="65"/>
    </location>
</feature>
<dbReference type="InterPro" id="IPR050640">
    <property type="entry name" value="Bact_2-comp_sensor_kinase"/>
</dbReference>
<protein>
    <submittedName>
        <fullName evidence="3">Sensor histidine kinase</fullName>
    </submittedName>
</protein>
<dbReference type="PANTHER" id="PTHR34220:SF7">
    <property type="entry name" value="SENSOR HISTIDINE KINASE YPDA"/>
    <property type="match status" value="1"/>
</dbReference>
<feature type="domain" description="Signal transduction histidine kinase internal region" evidence="2">
    <location>
        <begin position="159"/>
        <end position="238"/>
    </location>
</feature>
<feature type="transmembrane region" description="Helical" evidence="1">
    <location>
        <begin position="77"/>
        <end position="99"/>
    </location>
</feature>
<dbReference type="Gene3D" id="3.30.565.10">
    <property type="entry name" value="Histidine kinase-like ATPase, C-terminal domain"/>
    <property type="match status" value="1"/>
</dbReference>
<organism evidence="3 4">
    <name type="scientific">Maribellus comscasis</name>
    <dbReference type="NCBI Taxonomy" id="2681766"/>
    <lineage>
        <taxon>Bacteria</taxon>
        <taxon>Pseudomonadati</taxon>
        <taxon>Bacteroidota</taxon>
        <taxon>Bacteroidia</taxon>
        <taxon>Marinilabiliales</taxon>
        <taxon>Prolixibacteraceae</taxon>
        <taxon>Maribellus</taxon>
    </lineage>
</organism>
<dbReference type="RefSeq" id="WP_158863799.1">
    <property type="nucleotide sequence ID" value="NZ_CP046401.1"/>
</dbReference>
<gene>
    <name evidence="3" type="ORF">GM418_05075</name>
</gene>
<dbReference type="SUPFAM" id="SSF55874">
    <property type="entry name" value="ATPase domain of HSP90 chaperone/DNA topoisomerase II/histidine kinase"/>
    <property type="match status" value="1"/>
</dbReference>
<dbReference type="GO" id="GO:0000155">
    <property type="term" value="F:phosphorelay sensor kinase activity"/>
    <property type="evidence" value="ECO:0007669"/>
    <property type="project" value="InterPro"/>
</dbReference>
<keyword evidence="4" id="KW-1185">Reference proteome</keyword>
<evidence type="ECO:0000259" key="2">
    <source>
        <dbReference type="Pfam" id="PF06580"/>
    </source>
</evidence>
<dbReference type="Proteomes" id="UP000428260">
    <property type="component" value="Chromosome"/>
</dbReference>
<dbReference type="Pfam" id="PF06580">
    <property type="entry name" value="His_kinase"/>
    <property type="match status" value="1"/>
</dbReference>
<evidence type="ECO:0000313" key="3">
    <source>
        <dbReference type="EMBL" id="QGY43053.1"/>
    </source>
</evidence>
<keyword evidence="1" id="KW-1133">Transmembrane helix</keyword>
<sequence>MAENQLPIFFRFRFLWHLLFWVLIFLMYWITYGGYLDRYHEELIISLTLLPSRIIGTYVFIYLILPFATEKKKFITFGILAVLHAVLYGFIIWSSYYFTNRYTGYYDFSHYSLFYLPKIFNKLISNYGIPVLATAIIIFKKWYVDEQKNKKLAEEKLAAELSFLRAQVHPHFLFNTLNNLYALTLIKSEKTPDIVLKLAGLLDYMIYKSNDDFVPLEKELDILESYIELEKMRYNQRLELDYQIEGDIDSHQIAPLILLPFIENSFKHGASNDRAKPNIKICLKVSEKFLQLNVLNTVPGETKKDETVGEGIGLKNVKRRLELIYPDLHDLLIKFNKKHFEVDLKIFWNN</sequence>
<feature type="transmembrane region" description="Helical" evidence="1">
    <location>
        <begin position="12"/>
        <end position="31"/>
    </location>
</feature>
<dbReference type="PANTHER" id="PTHR34220">
    <property type="entry name" value="SENSOR HISTIDINE KINASE YPDA"/>
    <property type="match status" value="1"/>
</dbReference>
<reference evidence="3 4" key="1">
    <citation type="submission" date="2019-11" db="EMBL/GenBank/DDBJ databases">
        <authorList>
            <person name="Zheng R.K."/>
            <person name="Sun C.M."/>
        </authorList>
    </citation>
    <scope>NUCLEOTIDE SEQUENCE [LARGE SCALE GENOMIC DNA]</scope>
    <source>
        <strain evidence="3 4">WC007</strain>
    </source>
</reference>
<evidence type="ECO:0000256" key="1">
    <source>
        <dbReference type="SAM" id="Phobius"/>
    </source>
</evidence>
<dbReference type="GO" id="GO:0016020">
    <property type="term" value="C:membrane"/>
    <property type="evidence" value="ECO:0007669"/>
    <property type="project" value="InterPro"/>
</dbReference>
<dbReference type="InterPro" id="IPR036890">
    <property type="entry name" value="HATPase_C_sf"/>
</dbReference>
<name>A0A6I6JU10_9BACT</name>
<dbReference type="EMBL" id="CP046401">
    <property type="protein sequence ID" value="QGY43053.1"/>
    <property type="molecule type" value="Genomic_DNA"/>
</dbReference>
<dbReference type="KEGG" id="mcos:GM418_05075"/>
<keyword evidence="3" id="KW-0418">Kinase</keyword>
<proteinExistence type="predicted"/>
<dbReference type="AlphaFoldDB" id="A0A6I6JU10"/>
<evidence type="ECO:0000313" key="4">
    <source>
        <dbReference type="Proteomes" id="UP000428260"/>
    </source>
</evidence>